<proteinExistence type="predicted"/>
<dbReference type="PANTHER" id="PTHR30620">
    <property type="entry name" value="PERIPLASMIC BETA-GLUCOSIDASE-RELATED"/>
    <property type="match status" value="1"/>
</dbReference>
<dbReference type="InterPro" id="IPR051915">
    <property type="entry name" value="Cellulose_Degrad_GH3"/>
</dbReference>
<feature type="non-terminal residue" evidence="3">
    <location>
        <position position="1"/>
    </location>
</feature>
<reference evidence="3" key="1">
    <citation type="journal article" date="2014" name="Front. Microbiol.">
        <title>High frequency of phylogenetically diverse reductive dehalogenase-homologous genes in deep subseafloor sedimentary metagenomes.</title>
        <authorList>
            <person name="Kawai M."/>
            <person name="Futagami T."/>
            <person name="Toyoda A."/>
            <person name="Takaki Y."/>
            <person name="Nishi S."/>
            <person name="Hori S."/>
            <person name="Arai W."/>
            <person name="Tsubouchi T."/>
            <person name="Morono Y."/>
            <person name="Uchiyama I."/>
            <person name="Ito T."/>
            <person name="Fujiyama A."/>
            <person name="Inagaki F."/>
            <person name="Takami H."/>
        </authorList>
    </citation>
    <scope>NUCLEOTIDE SEQUENCE</scope>
    <source>
        <strain evidence="3">Expedition CK06-06</strain>
    </source>
</reference>
<sequence length="234" mass="25348">EARAVGVAQALAPDLDLARDPRWGRTEETYGEDPYLVSRMGVAYVKGLQGEGPSIDGQHLIATAKHYAAHGSPEAGVNLAPVAGGTRELRTAYLPPFKAVVTEAGVLCVIPAYSEYDGIPASASKLLLTRVLREEWGFRGYVFSDYGAITMLHTLHKTAHTRAEAARQALEAGMDLEAPNEECFGDRLLGLVRRGEVSVDLIDRSVARILRLKFLAGLFENPYASVDEAVKLVN</sequence>
<accession>X0XYS4</accession>
<evidence type="ECO:0000256" key="1">
    <source>
        <dbReference type="ARBA" id="ARBA00022801"/>
    </source>
</evidence>
<dbReference type="GO" id="GO:0009251">
    <property type="term" value="P:glucan catabolic process"/>
    <property type="evidence" value="ECO:0007669"/>
    <property type="project" value="TreeGrafter"/>
</dbReference>
<protein>
    <recommendedName>
        <fullName evidence="2">Glycoside hydrolase family 3 N-terminal domain-containing protein</fullName>
    </recommendedName>
</protein>
<dbReference type="GO" id="GO:0008422">
    <property type="term" value="F:beta-glucosidase activity"/>
    <property type="evidence" value="ECO:0007669"/>
    <property type="project" value="TreeGrafter"/>
</dbReference>
<name>X0XYS4_9ZZZZ</name>
<feature type="non-terminal residue" evidence="3">
    <location>
        <position position="234"/>
    </location>
</feature>
<evidence type="ECO:0000259" key="2">
    <source>
        <dbReference type="Pfam" id="PF00933"/>
    </source>
</evidence>
<organism evidence="3">
    <name type="scientific">marine sediment metagenome</name>
    <dbReference type="NCBI Taxonomy" id="412755"/>
    <lineage>
        <taxon>unclassified sequences</taxon>
        <taxon>metagenomes</taxon>
        <taxon>ecological metagenomes</taxon>
    </lineage>
</organism>
<gene>
    <name evidence="3" type="ORF">S01H1_77056</name>
</gene>
<dbReference type="InterPro" id="IPR036962">
    <property type="entry name" value="Glyco_hydro_3_N_sf"/>
</dbReference>
<dbReference type="PRINTS" id="PR00133">
    <property type="entry name" value="GLHYDRLASE3"/>
</dbReference>
<comment type="caution">
    <text evidence="3">The sequence shown here is derived from an EMBL/GenBank/DDBJ whole genome shotgun (WGS) entry which is preliminary data.</text>
</comment>
<dbReference type="InterPro" id="IPR017853">
    <property type="entry name" value="GH"/>
</dbReference>
<dbReference type="AlphaFoldDB" id="X0XYS4"/>
<dbReference type="EMBL" id="BARS01051771">
    <property type="protein sequence ID" value="GAG48564.1"/>
    <property type="molecule type" value="Genomic_DNA"/>
</dbReference>
<dbReference type="InterPro" id="IPR001764">
    <property type="entry name" value="Glyco_hydro_3_N"/>
</dbReference>
<keyword evidence="1" id="KW-0378">Hydrolase</keyword>
<evidence type="ECO:0000313" key="3">
    <source>
        <dbReference type="EMBL" id="GAG48564.1"/>
    </source>
</evidence>
<dbReference type="Gene3D" id="3.20.20.300">
    <property type="entry name" value="Glycoside hydrolase, family 3, N-terminal domain"/>
    <property type="match status" value="1"/>
</dbReference>
<dbReference type="PANTHER" id="PTHR30620:SF123">
    <property type="entry name" value="BETA-XYLOSIDASE"/>
    <property type="match status" value="1"/>
</dbReference>
<feature type="domain" description="Glycoside hydrolase family 3 N-terminal" evidence="2">
    <location>
        <begin position="1"/>
        <end position="212"/>
    </location>
</feature>
<dbReference type="Pfam" id="PF00933">
    <property type="entry name" value="Glyco_hydro_3"/>
    <property type="match status" value="1"/>
</dbReference>
<dbReference type="SUPFAM" id="SSF51445">
    <property type="entry name" value="(Trans)glycosidases"/>
    <property type="match status" value="1"/>
</dbReference>